<evidence type="ECO:0000256" key="1">
    <source>
        <dbReference type="SAM" id="MobiDB-lite"/>
    </source>
</evidence>
<dbReference type="OrthoDB" id="17255at2759"/>
<feature type="region of interest" description="Disordered" evidence="1">
    <location>
        <begin position="1"/>
        <end position="22"/>
    </location>
</feature>
<dbReference type="EMBL" id="JANBPU010000141">
    <property type="protein sequence ID" value="KAJ1915563.1"/>
    <property type="molecule type" value="Genomic_DNA"/>
</dbReference>
<sequence length="393" mass="43777">MGNAVGTNPEHNENPTTSGIITHEPPRVSALYIYPVKSCAGIKVNSARITETGFEYDRTWMVVDENLNFVSQRNAPKMALIKQSLNLAEGYLELSTTESSSQSTLRLPLKPSIIPPTQENPYGTPATRTTEDGKPVYLDVIVWERQVRGYDCGPEAAKWFSEIIGKPCRLIVKDPNTIRRIQKRLPPAEMYTTKTNDEGDGGVQLIRTVQTAFADGYPFLIATQSSIDDLNSKLPQPRGSLDFDKVDHMTFRPNIIIESPGISQNSIPPYDEEDWVKFSIRTNTKAKSNSDNNNDDNDDDGGGDSNSFRDVEFYVNNSRTRCNIPNVIRSAGVMSKNREPLRTMRSFRCTNSEYPGMVVFGINCTALTMGDLVSVGDVVKVIQKIPGRNQQLN</sequence>
<dbReference type="InterPro" id="IPR005302">
    <property type="entry name" value="MoCF_Sase_C"/>
</dbReference>
<dbReference type="InterPro" id="IPR005303">
    <property type="entry name" value="MOCOS_middle"/>
</dbReference>
<dbReference type="GO" id="GO:0003824">
    <property type="term" value="F:catalytic activity"/>
    <property type="evidence" value="ECO:0007669"/>
    <property type="project" value="InterPro"/>
</dbReference>
<dbReference type="PANTHER" id="PTHR14237">
    <property type="entry name" value="MOLYBDOPTERIN COFACTOR SULFURASE MOSC"/>
    <property type="match status" value="1"/>
</dbReference>
<evidence type="ECO:0000313" key="4">
    <source>
        <dbReference type="Proteomes" id="UP001150538"/>
    </source>
</evidence>
<name>A0A9W8DS56_9FUNG</name>
<dbReference type="SUPFAM" id="SSF141673">
    <property type="entry name" value="MOSC N-terminal domain-like"/>
    <property type="match status" value="1"/>
</dbReference>
<keyword evidence="4" id="KW-1185">Reference proteome</keyword>
<feature type="region of interest" description="Disordered" evidence="1">
    <location>
        <begin position="285"/>
        <end position="306"/>
    </location>
</feature>
<dbReference type="AlphaFoldDB" id="A0A9W8DS56"/>
<dbReference type="GO" id="GO:0030151">
    <property type="term" value="F:molybdenum ion binding"/>
    <property type="evidence" value="ECO:0007669"/>
    <property type="project" value="InterPro"/>
</dbReference>
<protein>
    <recommendedName>
        <fullName evidence="2">MOSC domain-containing protein</fullName>
    </recommendedName>
</protein>
<proteinExistence type="predicted"/>
<evidence type="ECO:0000259" key="2">
    <source>
        <dbReference type="PROSITE" id="PS51340"/>
    </source>
</evidence>
<accession>A0A9W8DS56</accession>
<gene>
    <name evidence="3" type="ORF">H4219_004263</name>
</gene>
<dbReference type="PANTHER" id="PTHR14237:SF19">
    <property type="entry name" value="MITOCHONDRIAL AMIDOXIME REDUCING COMPONENT 1"/>
    <property type="match status" value="1"/>
</dbReference>
<feature type="compositionally biased region" description="Acidic residues" evidence="1">
    <location>
        <begin position="293"/>
        <end position="302"/>
    </location>
</feature>
<dbReference type="PROSITE" id="PS51340">
    <property type="entry name" value="MOSC"/>
    <property type="match status" value="1"/>
</dbReference>
<dbReference type="Proteomes" id="UP001150538">
    <property type="component" value="Unassembled WGS sequence"/>
</dbReference>
<organism evidence="3 4">
    <name type="scientific">Mycoemilia scoparia</name>
    <dbReference type="NCBI Taxonomy" id="417184"/>
    <lineage>
        <taxon>Eukaryota</taxon>
        <taxon>Fungi</taxon>
        <taxon>Fungi incertae sedis</taxon>
        <taxon>Zoopagomycota</taxon>
        <taxon>Kickxellomycotina</taxon>
        <taxon>Kickxellomycetes</taxon>
        <taxon>Kickxellales</taxon>
        <taxon>Kickxellaceae</taxon>
        <taxon>Mycoemilia</taxon>
    </lineage>
</organism>
<feature type="domain" description="MOSC" evidence="2">
    <location>
        <begin position="179"/>
        <end position="382"/>
    </location>
</feature>
<feature type="region of interest" description="Disordered" evidence="1">
    <location>
        <begin position="105"/>
        <end position="129"/>
    </location>
</feature>
<comment type="caution">
    <text evidence="3">The sequence shown here is derived from an EMBL/GenBank/DDBJ whole genome shotgun (WGS) entry which is preliminary data.</text>
</comment>
<evidence type="ECO:0000313" key="3">
    <source>
        <dbReference type="EMBL" id="KAJ1915563.1"/>
    </source>
</evidence>
<dbReference type="Pfam" id="PF03476">
    <property type="entry name" value="MOSC_N"/>
    <property type="match status" value="1"/>
</dbReference>
<dbReference type="Pfam" id="PF03473">
    <property type="entry name" value="MOSC"/>
    <property type="match status" value="1"/>
</dbReference>
<reference evidence="3" key="1">
    <citation type="submission" date="2022-07" db="EMBL/GenBank/DDBJ databases">
        <title>Phylogenomic reconstructions and comparative analyses of Kickxellomycotina fungi.</title>
        <authorList>
            <person name="Reynolds N.K."/>
            <person name="Stajich J.E."/>
            <person name="Barry K."/>
            <person name="Grigoriev I.V."/>
            <person name="Crous P."/>
            <person name="Smith M.E."/>
        </authorList>
    </citation>
    <scope>NUCLEOTIDE SEQUENCE</scope>
    <source>
        <strain evidence="3">NBRC 100468</strain>
    </source>
</reference>
<dbReference type="GO" id="GO:0030170">
    <property type="term" value="F:pyridoxal phosphate binding"/>
    <property type="evidence" value="ECO:0007669"/>
    <property type="project" value="InterPro"/>
</dbReference>